<evidence type="ECO:0000313" key="3">
    <source>
        <dbReference type="Proteomes" id="UP001153269"/>
    </source>
</evidence>
<feature type="compositionally biased region" description="Basic residues" evidence="1">
    <location>
        <begin position="1"/>
        <end position="11"/>
    </location>
</feature>
<protein>
    <submittedName>
        <fullName evidence="2">Uncharacterized protein</fullName>
    </submittedName>
</protein>
<dbReference type="AlphaFoldDB" id="A0A9N7Z1G4"/>
<feature type="compositionally biased region" description="Basic residues" evidence="1">
    <location>
        <begin position="55"/>
        <end position="74"/>
    </location>
</feature>
<organism evidence="2 3">
    <name type="scientific">Pleuronectes platessa</name>
    <name type="common">European plaice</name>
    <dbReference type="NCBI Taxonomy" id="8262"/>
    <lineage>
        <taxon>Eukaryota</taxon>
        <taxon>Metazoa</taxon>
        <taxon>Chordata</taxon>
        <taxon>Craniata</taxon>
        <taxon>Vertebrata</taxon>
        <taxon>Euteleostomi</taxon>
        <taxon>Actinopterygii</taxon>
        <taxon>Neopterygii</taxon>
        <taxon>Teleostei</taxon>
        <taxon>Neoteleostei</taxon>
        <taxon>Acanthomorphata</taxon>
        <taxon>Carangaria</taxon>
        <taxon>Pleuronectiformes</taxon>
        <taxon>Pleuronectoidei</taxon>
        <taxon>Pleuronectidae</taxon>
        <taxon>Pleuronectes</taxon>
    </lineage>
</organism>
<dbReference type="EMBL" id="CADEAL010003911">
    <property type="protein sequence ID" value="CAB1446310.1"/>
    <property type="molecule type" value="Genomic_DNA"/>
</dbReference>
<evidence type="ECO:0000256" key="1">
    <source>
        <dbReference type="SAM" id="MobiDB-lite"/>
    </source>
</evidence>
<reference evidence="2" key="1">
    <citation type="submission" date="2020-03" db="EMBL/GenBank/DDBJ databases">
        <authorList>
            <person name="Weist P."/>
        </authorList>
    </citation>
    <scope>NUCLEOTIDE SEQUENCE</scope>
</reference>
<sequence length="190" mass="21763">MGRLRKRHNWKGRLQNESQPAAEKDKADEVVVELQDGGRLKGVDKSNALVLPSNKAKKKKSSVTQVSKRKPLTKRQKKELVKVLERKEKKAHRADILIKLAEVQIPESEIKLLYTTAKMGTGDKIYQTKNSLDEIKEGDSGPMVSSVIGANRKRKWNIVEEDDEEEQKAERAATWTLPLMMTKWKEQMKM</sequence>
<feature type="region of interest" description="Disordered" evidence="1">
    <location>
        <begin position="51"/>
        <end position="74"/>
    </location>
</feature>
<keyword evidence="3" id="KW-1185">Reference proteome</keyword>
<comment type="caution">
    <text evidence="2">The sequence shown here is derived from an EMBL/GenBank/DDBJ whole genome shotgun (WGS) entry which is preliminary data.</text>
</comment>
<accession>A0A9N7Z1G4</accession>
<evidence type="ECO:0000313" key="2">
    <source>
        <dbReference type="EMBL" id="CAB1446310.1"/>
    </source>
</evidence>
<name>A0A9N7Z1G4_PLEPL</name>
<proteinExistence type="predicted"/>
<gene>
    <name evidence="2" type="ORF">PLEPLA_LOCUS34041</name>
</gene>
<dbReference type="Proteomes" id="UP001153269">
    <property type="component" value="Unassembled WGS sequence"/>
</dbReference>
<feature type="region of interest" description="Disordered" evidence="1">
    <location>
        <begin position="1"/>
        <end position="29"/>
    </location>
</feature>